<gene>
    <name evidence="1" type="ORF">TTAC_LOCUS5110</name>
</gene>
<accession>A0A0R3WWI8</accession>
<evidence type="ECO:0000313" key="2">
    <source>
        <dbReference type="Proteomes" id="UP000274429"/>
    </source>
</evidence>
<sequence length="166" mass="18366">KSEVKTRNVTATAYILGTLEKEEFGSGCLLPQPEYGDHQEFRIIKNATSHTHSENNATVCTIVTWTVDDASARSLLGYVLEITQSTANTCRLIWIPCVDCFPHHSLVRLAPLSSPSQPLLPLYLPTSLHPSFLPSIPPAATVCRWSPQMPQGGMMSTIFQRQSPHH</sequence>
<evidence type="ECO:0000313" key="1">
    <source>
        <dbReference type="EMBL" id="VDM26288.1"/>
    </source>
</evidence>
<dbReference type="OrthoDB" id="6248103at2759"/>
<evidence type="ECO:0000313" key="3">
    <source>
        <dbReference type="WBParaSite" id="TTAC_0000512801-mRNA-1"/>
    </source>
</evidence>
<proteinExistence type="predicted"/>
<organism evidence="3">
    <name type="scientific">Hydatigena taeniaeformis</name>
    <name type="common">Feline tapeworm</name>
    <name type="synonym">Taenia taeniaeformis</name>
    <dbReference type="NCBI Taxonomy" id="6205"/>
    <lineage>
        <taxon>Eukaryota</taxon>
        <taxon>Metazoa</taxon>
        <taxon>Spiralia</taxon>
        <taxon>Lophotrochozoa</taxon>
        <taxon>Platyhelminthes</taxon>
        <taxon>Cestoda</taxon>
        <taxon>Eucestoda</taxon>
        <taxon>Cyclophyllidea</taxon>
        <taxon>Taeniidae</taxon>
        <taxon>Hydatigera</taxon>
    </lineage>
</organism>
<reference evidence="3" key="1">
    <citation type="submission" date="2017-02" db="UniProtKB">
        <authorList>
            <consortium name="WormBaseParasite"/>
        </authorList>
    </citation>
    <scope>IDENTIFICATION</scope>
</reference>
<keyword evidence="2" id="KW-1185">Reference proteome</keyword>
<dbReference type="WBParaSite" id="TTAC_0000512801-mRNA-1">
    <property type="protein sequence ID" value="TTAC_0000512801-mRNA-1"/>
    <property type="gene ID" value="TTAC_0000512801"/>
</dbReference>
<dbReference type="EMBL" id="UYWX01006286">
    <property type="protein sequence ID" value="VDM26288.1"/>
    <property type="molecule type" value="Genomic_DNA"/>
</dbReference>
<dbReference type="Proteomes" id="UP000274429">
    <property type="component" value="Unassembled WGS sequence"/>
</dbReference>
<reference evidence="1 2" key="2">
    <citation type="submission" date="2018-11" db="EMBL/GenBank/DDBJ databases">
        <authorList>
            <consortium name="Pathogen Informatics"/>
        </authorList>
    </citation>
    <scope>NUCLEOTIDE SEQUENCE [LARGE SCALE GENOMIC DNA]</scope>
</reference>
<dbReference type="AlphaFoldDB" id="A0A0R3WWI8"/>
<name>A0A0R3WWI8_HYDTA</name>
<protein>
    <submittedName>
        <fullName evidence="3">PLAT domain-containing protein</fullName>
    </submittedName>
</protein>